<name>A0A9E6ZS42_9FLAO</name>
<evidence type="ECO:0000256" key="1">
    <source>
        <dbReference type="SAM" id="MobiDB-lite"/>
    </source>
</evidence>
<dbReference type="RefSeq" id="WP_255843578.1">
    <property type="nucleotide sequence ID" value="NZ_CP094358.1"/>
</dbReference>
<dbReference type="KEGG" id="fbm:MQE35_00655"/>
<feature type="region of interest" description="Disordered" evidence="1">
    <location>
        <begin position="1"/>
        <end position="20"/>
    </location>
</feature>
<dbReference type="EMBL" id="CP094358">
    <property type="protein sequence ID" value="UOB17823.1"/>
    <property type="molecule type" value="Genomic_DNA"/>
</dbReference>
<evidence type="ECO:0000313" key="3">
    <source>
        <dbReference type="Proteomes" id="UP000831290"/>
    </source>
</evidence>
<sequence length="52" mass="5866">MRNRKNAWEAGKNARGTGKKLEVRKNLNAEFIINLRLPTFQGGTTTPWHGEG</sequence>
<proteinExistence type="predicted"/>
<organism evidence="2 3">
    <name type="scientific">Abyssalbus ytuae</name>
    <dbReference type="NCBI Taxonomy" id="2926907"/>
    <lineage>
        <taxon>Bacteria</taxon>
        <taxon>Pseudomonadati</taxon>
        <taxon>Bacteroidota</taxon>
        <taxon>Flavobacteriia</taxon>
        <taxon>Flavobacteriales</taxon>
        <taxon>Flavobacteriaceae</taxon>
        <taxon>Abyssalbus</taxon>
    </lineage>
</organism>
<protein>
    <submittedName>
        <fullName evidence="2">Uncharacterized protein</fullName>
    </submittedName>
</protein>
<dbReference type="Proteomes" id="UP000831290">
    <property type="component" value="Chromosome"/>
</dbReference>
<dbReference type="AlphaFoldDB" id="A0A9E6ZS42"/>
<accession>A0A9E6ZS42</accession>
<keyword evidence="3" id="KW-1185">Reference proteome</keyword>
<evidence type="ECO:0000313" key="2">
    <source>
        <dbReference type="EMBL" id="UOB17823.1"/>
    </source>
</evidence>
<gene>
    <name evidence="2" type="ORF">MQE35_00655</name>
</gene>
<reference evidence="2" key="1">
    <citation type="submission" date="2022-03" db="EMBL/GenBank/DDBJ databases">
        <title>Description of Abyssus ytuae gen. nov., sp. nov., a novel member of the family Flavobacteriaceae isolated from the sediment of Mariana Trench.</title>
        <authorList>
            <person name="Zhang J."/>
            <person name="Xu X."/>
        </authorList>
    </citation>
    <scope>NUCLEOTIDE SEQUENCE</scope>
    <source>
        <strain evidence="2">MT3330</strain>
    </source>
</reference>